<accession>A0A9R1XEI1</accession>
<gene>
    <name evidence="1" type="ORF">LSAT_V11C400227610</name>
</gene>
<proteinExistence type="predicted"/>
<organism evidence="1 2">
    <name type="scientific">Lactuca sativa</name>
    <name type="common">Garden lettuce</name>
    <dbReference type="NCBI Taxonomy" id="4236"/>
    <lineage>
        <taxon>Eukaryota</taxon>
        <taxon>Viridiplantae</taxon>
        <taxon>Streptophyta</taxon>
        <taxon>Embryophyta</taxon>
        <taxon>Tracheophyta</taxon>
        <taxon>Spermatophyta</taxon>
        <taxon>Magnoliopsida</taxon>
        <taxon>eudicotyledons</taxon>
        <taxon>Gunneridae</taxon>
        <taxon>Pentapetalae</taxon>
        <taxon>asterids</taxon>
        <taxon>campanulids</taxon>
        <taxon>Asterales</taxon>
        <taxon>Asteraceae</taxon>
        <taxon>Cichorioideae</taxon>
        <taxon>Cichorieae</taxon>
        <taxon>Lactucinae</taxon>
        <taxon>Lactuca</taxon>
    </lineage>
</organism>
<dbReference type="Proteomes" id="UP000235145">
    <property type="component" value="Unassembled WGS sequence"/>
</dbReference>
<dbReference type="EMBL" id="NBSK02000004">
    <property type="protein sequence ID" value="KAJ0209856.1"/>
    <property type="molecule type" value="Genomic_DNA"/>
</dbReference>
<protein>
    <submittedName>
        <fullName evidence="1">Uncharacterized protein</fullName>
    </submittedName>
</protein>
<keyword evidence="2" id="KW-1185">Reference proteome</keyword>
<dbReference type="AlphaFoldDB" id="A0A9R1XEI1"/>
<reference evidence="1 2" key="1">
    <citation type="journal article" date="2017" name="Nat. Commun.">
        <title>Genome assembly with in vitro proximity ligation data and whole-genome triplication in lettuce.</title>
        <authorList>
            <person name="Reyes-Chin-Wo S."/>
            <person name="Wang Z."/>
            <person name="Yang X."/>
            <person name="Kozik A."/>
            <person name="Arikit S."/>
            <person name="Song C."/>
            <person name="Xia L."/>
            <person name="Froenicke L."/>
            <person name="Lavelle D.O."/>
            <person name="Truco M.J."/>
            <person name="Xia R."/>
            <person name="Zhu S."/>
            <person name="Xu C."/>
            <person name="Xu H."/>
            <person name="Xu X."/>
            <person name="Cox K."/>
            <person name="Korf I."/>
            <person name="Meyers B.C."/>
            <person name="Michelmore R.W."/>
        </authorList>
    </citation>
    <scope>NUCLEOTIDE SEQUENCE [LARGE SCALE GENOMIC DNA]</scope>
    <source>
        <strain evidence="2">cv. Salinas</strain>
        <tissue evidence="1">Seedlings</tissue>
    </source>
</reference>
<sequence length="144" mass="16713">MGINWNSLLTSIANCNEMRKDSEDEFDICKWLDTWQKAYSFKVELIKGRAMWPKSDCPTKLIPPPHRTQVEQKHRGKAKVVEARLHKKKDPIVQQMMECKSYQGVTPCFGSFHNLGRDPKIEYHKVSGLGKERFRPNLVVDNVV</sequence>
<evidence type="ECO:0000313" key="1">
    <source>
        <dbReference type="EMBL" id="KAJ0209856.1"/>
    </source>
</evidence>
<name>A0A9R1XEI1_LACSA</name>
<comment type="caution">
    <text evidence="1">The sequence shown here is derived from an EMBL/GenBank/DDBJ whole genome shotgun (WGS) entry which is preliminary data.</text>
</comment>
<evidence type="ECO:0000313" key="2">
    <source>
        <dbReference type="Proteomes" id="UP000235145"/>
    </source>
</evidence>